<evidence type="ECO:0000313" key="2">
    <source>
        <dbReference type="EMBL" id="OXU31291.1"/>
    </source>
</evidence>
<organism evidence="2 3">
    <name type="scientific">Trichomalopsis sarcophagae</name>
    <dbReference type="NCBI Taxonomy" id="543379"/>
    <lineage>
        <taxon>Eukaryota</taxon>
        <taxon>Metazoa</taxon>
        <taxon>Ecdysozoa</taxon>
        <taxon>Arthropoda</taxon>
        <taxon>Hexapoda</taxon>
        <taxon>Insecta</taxon>
        <taxon>Pterygota</taxon>
        <taxon>Neoptera</taxon>
        <taxon>Endopterygota</taxon>
        <taxon>Hymenoptera</taxon>
        <taxon>Apocrita</taxon>
        <taxon>Proctotrupomorpha</taxon>
        <taxon>Chalcidoidea</taxon>
        <taxon>Pteromalidae</taxon>
        <taxon>Pteromalinae</taxon>
        <taxon>Trichomalopsis</taxon>
    </lineage>
</organism>
<dbReference type="EMBL" id="NNAY01000070">
    <property type="protein sequence ID" value="OXU31291.1"/>
    <property type="molecule type" value="Genomic_DNA"/>
</dbReference>
<evidence type="ECO:0000313" key="3">
    <source>
        <dbReference type="Proteomes" id="UP000215335"/>
    </source>
</evidence>
<reference evidence="2 3" key="1">
    <citation type="journal article" date="2017" name="Curr. Biol.">
        <title>The Evolution of Venom by Co-option of Single-Copy Genes.</title>
        <authorList>
            <person name="Martinson E.O."/>
            <person name="Mrinalini"/>
            <person name="Kelkar Y.D."/>
            <person name="Chang C.H."/>
            <person name="Werren J.H."/>
        </authorList>
    </citation>
    <scope>NUCLEOTIDE SEQUENCE [LARGE SCALE GENOMIC DNA]</scope>
    <source>
        <strain evidence="2 3">Alberta</strain>
        <tissue evidence="2">Whole body</tissue>
    </source>
</reference>
<feature type="compositionally biased region" description="Low complexity" evidence="1">
    <location>
        <begin position="68"/>
        <end position="78"/>
    </location>
</feature>
<protein>
    <submittedName>
        <fullName evidence="2">Uncharacterized protein</fullName>
    </submittedName>
</protein>
<dbReference type="Proteomes" id="UP000215335">
    <property type="component" value="Unassembled WGS sequence"/>
</dbReference>
<evidence type="ECO:0000256" key="1">
    <source>
        <dbReference type="SAM" id="MobiDB-lite"/>
    </source>
</evidence>
<proteinExistence type="predicted"/>
<feature type="region of interest" description="Disordered" evidence="1">
    <location>
        <begin position="68"/>
        <end position="98"/>
    </location>
</feature>
<sequence length="206" mass="23758">MSNEEFYLVLPSNSNNTTSCFNTQLSHKVWLSGNWAVALTEIHIPCTTVHIQKDECKIIFTKTSSSCSTTSTITTTTTNDNDEKQKHMKKQKKRSATEHSHEFVNLEYSDISFPPGIYDSLKDLAEAKKKRGYYNLRKICECKEAHYYSFSEKVKRIFGFENEKYRLEDFITLKQKLPESRYTTITGNRPACLARAISDQLIVCLL</sequence>
<dbReference type="AlphaFoldDB" id="A0A232FKM3"/>
<comment type="caution">
    <text evidence="2">The sequence shown here is derived from an EMBL/GenBank/DDBJ whole genome shotgun (WGS) entry which is preliminary data.</text>
</comment>
<keyword evidence="3" id="KW-1185">Reference proteome</keyword>
<name>A0A232FKM3_9HYME</name>
<gene>
    <name evidence="2" type="ORF">TSAR_013905</name>
</gene>
<accession>A0A232FKM3</accession>
<dbReference type="OrthoDB" id="7700903at2759"/>